<evidence type="ECO:0000256" key="6">
    <source>
        <dbReference type="RuleBase" id="RU363076"/>
    </source>
</evidence>
<dbReference type="PANTHER" id="PTHR23427">
    <property type="entry name" value="SURFEIT LOCUS PROTEIN"/>
    <property type="match status" value="1"/>
</dbReference>
<evidence type="ECO:0000256" key="2">
    <source>
        <dbReference type="ARBA" id="ARBA00007165"/>
    </source>
</evidence>
<evidence type="ECO:0000256" key="3">
    <source>
        <dbReference type="ARBA" id="ARBA00022692"/>
    </source>
</evidence>
<keyword evidence="5 6" id="KW-0472">Membrane</keyword>
<dbReference type="Pfam" id="PF02104">
    <property type="entry name" value="SURF1"/>
    <property type="match status" value="1"/>
</dbReference>
<dbReference type="EMBL" id="JBBUTH010000004">
    <property type="protein sequence ID" value="MEK8050348.1"/>
    <property type="molecule type" value="Genomic_DNA"/>
</dbReference>
<dbReference type="CDD" id="cd06662">
    <property type="entry name" value="SURF1"/>
    <property type="match status" value="1"/>
</dbReference>
<protein>
    <recommendedName>
        <fullName evidence="6">SURF1-like protein</fullName>
    </recommendedName>
</protein>
<reference evidence="7 8" key="1">
    <citation type="submission" date="2024-04" db="EMBL/GenBank/DDBJ databases">
        <title>Novel species of the genus Ideonella isolated from streams.</title>
        <authorList>
            <person name="Lu H."/>
        </authorList>
    </citation>
    <scope>NUCLEOTIDE SEQUENCE [LARGE SCALE GENOMIC DNA]</scope>
    <source>
        <strain evidence="7 8">DXS22W</strain>
    </source>
</reference>
<evidence type="ECO:0000256" key="1">
    <source>
        <dbReference type="ARBA" id="ARBA00004370"/>
    </source>
</evidence>
<comment type="subcellular location">
    <subcellularLocation>
        <location evidence="6">Cell membrane</location>
        <topology evidence="6">Multi-pass membrane protein</topology>
    </subcellularLocation>
    <subcellularLocation>
        <location evidence="1">Membrane</location>
    </subcellularLocation>
</comment>
<keyword evidence="6" id="KW-1003">Cell membrane</keyword>
<evidence type="ECO:0000256" key="4">
    <source>
        <dbReference type="ARBA" id="ARBA00022989"/>
    </source>
</evidence>
<comment type="similarity">
    <text evidence="2 6">Belongs to the SURF1 family.</text>
</comment>
<name>A0ABU9CEQ0_9BURK</name>
<keyword evidence="4 6" id="KW-1133">Transmembrane helix</keyword>
<accession>A0ABU9CEQ0</accession>
<gene>
    <name evidence="7" type="ORF">AACH10_08870</name>
</gene>
<evidence type="ECO:0000313" key="7">
    <source>
        <dbReference type="EMBL" id="MEK8050348.1"/>
    </source>
</evidence>
<organism evidence="7 8">
    <name type="scientific">Pseudaquabacterium inlustre</name>
    <dbReference type="NCBI Taxonomy" id="2984192"/>
    <lineage>
        <taxon>Bacteria</taxon>
        <taxon>Pseudomonadati</taxon>
        <taxon>Pseudomonadota</taxon>
        <taxon>Betaproteobacteria</taxon>
        <taxon>Burkholderiales</taxon>
        <taxon>Sphaerotilaceae</taxon>
        <taxon>Pseudaquabacterium</taxon>
    </lineage>
</organism>
<keyword evidence="8" id="KW-1185">Reference proteome</keyword>
<comment type="caution">
    <text evidence="7">The sequence shown here is derived from an EMBL/GenBank/DDBJ whole genome shotgun (WGS) entry which is preliminary data.</text>
</comment>
<dbReference type="Proteomes" id="UP001365405">
    <property type="component" value="Unassembled WGS sequence"/>
</dbReference>
<dbReference type="PANTHER" id="PTHR23427:SF2">
    <property type="entry name" value="SURFEIT LOCUS PROTEIN 1"/>
    <property type="match status" value="1"/>
</dbReference>
<evidence type="ECO:0000256" key="5">
    <source>
        <dbReference type="ARBA" id="ARBA00023136"/>
    </source>
</evidence>
<dbReference type="PROSITE" id="PS50895">
    <property type="entry name" value="SURF1"/>
    <property type="match status" value="1"/>
</dbReference>
<proteinExistence type="inferred from homology"/>
<dbReference type="InterPro" id="IPR045214">
    <property type="entry name" value="Surf1/Surf4"/>
</dbReference>
<sequence>MLTGLLLASAIGFATLSAWQWQRLAWKEALLARIARQQAAAPQPLAAPAAWAGISRDNDEYRPVTLRGHLEPQREIRVLASTELGRGHWVMVPLRIAHSHTDGSPDGARVWLNRGFVDDAHTEPATRPAPTGEITVTGLLRFSEAGQWLWQRNDPASGRWVGRDLAAMSRAARISAAPFFIDVAEAGERPVAEAIGTDGAPAVPHATARNAGFPRGGLTVLRFSNNHLVYALTWLALAAGTVVAAAVLWRLAPARRAA</sequence>
<comment type="caution">
    <text evidence="6">Lacks conserved residue(s) required for the propagation of feature annotation.</text>
</comment>
<dbReference type="InterPro" id="IPR002994">
    <property type="entry name" value="Surf1/Shy1"/>
</dbReference>
<feature type="transmembrane region" description="Helical" evidence="6">
    <location>
        <begin position="228"/>
        <end position="252"/>
    </location>
</feature>
<keyword evidence="3 6" id="KW-0812">Transmembrane</keyword>
<dbReference type="RefSeq" id="WP_341410029.1">
    <property type="nucleotide sequence ID" value="NZ_JBBUTH010000004.1"/>
</dbReference>
<evidence type="ECO:0000313" key="8">
    <source>
        <dbReference type="Proteomes" id="UP001365405"/>
    </source>
</evidence>